<evidence type="ECO:0000256" key="3">
    <source>
        <dbReference type="ARBA" id="ARBA00022630"/>
    </source>
</evidence>
<keyword evidence="3 6" id="KW-0285">Flavoprotein</keyword>
<dbReference type="InterPro" id="IPR000172">
    <property type="entry name" value="GMC_OxRdtase_N"/>
</dbReference>
<comment type="similarity">
    <text evidence="2 6">Belongs to the GMC oxidoreductase family.</text>
</comment>
<evidence type="ECO:0000256" key="2">
    <source>
        <dbReference type="ARBA" id="ARBA00010790"/>
    </source>
</evidence>
<dbReference type="RefSeq" id="WP_071916811.1">
    <property type="nucleotide sequence ID" value="NZ_CP017637.1"/>
</dbReference>
<evidence type="ECO:0000313" key="9">
    <source>
        <dbReference type="EMBL" id="APG15679.1"/>
    </source>
</evidence>
<dbReference type="SUPFAM" id="SSF54373">
    <property type="entry name" value="FAD-linked reductases, C-terminal domain"/>
    <property type="match status" value="1"/>
</dbReference>
<evidence type="ECO:0000256" key="1">
    <source>
        <dbReference type="ARBA" id="ARBA00001974"/>
    </source>
</evidence>
<dbReference type="PIRSF" id="PIRSF000137">
    <property type="entry name" value="Alcohol_oxidase"/>
    <property type="match status" value="1"/>
</dbReference>
<dbReference type="PANTHER" id="PTHR11552">
    <property type="entry name" value="GLUCOSE-METHANOL-CHOLINE GMC OXIDOREDUCTASE"/>
    <property type="match status" value="1"/>
</dbReference>
<dbReference type="GO" id="GO:0016614">
    <property type="term" value="F:oxidoreductase activity, acting on CH-OH group of donors"/>
    <property type="evidence" value="ECO:0007669"/>
    <property type="project" value="InterPro"/>
</dbReference>
<dbReference type="GO" id="GO:0050660">
    <property type="term" value="F:flavin adenine dinucleotide binding"/>
    <property type="evidence" value="ECO:0007669"/>
    <property type="project" value="InterPro"/>
</dbReference>
<gene>
    <name evidence="9" type="ORF">BKD09_46095</name>
</gene>
<proteinExistence type="inferred from homology"/>
<feature type="domain" description="Glucose-methanol-choline oxidoreductase N-terminal" evidence="7">
    <location>
        <begin position="80"/>
        <end position="103"/>
    </location>
</feature>
<dbReference type="Gene3D" id="3.50.50.60">
    <property type="entry name" value="FAD/NAD(P)-binding domain"/>
    <property type="match status" value="1"/>
</dbReference>
<accession>A0A1L3FQV2</accession>
<dbReference type="InterPro" id="IPR007867">
    <property type="entry name" value="GMC_OxRtase_C"/>
</dbReference>
<dbReference type="NCBIfam" id="NF002550">
    <property type="entry name" value="PRK02106.1"/>
    <property type="match status" value="1"/>
</dbReference>
<feature type="domain" description="Glucose-methanol-choline oxidoreductase N-terminal" evidence="8">
    <location>
        <begin position="253"/>
        <end position="267"/>
    </location>
</feature>
<evidence type="ECO:0000313" key="10">
    <source>
        <dbReference type="Proteomes" id="UP000181962"/>
    </source>
</evidence>
<dbReference type="InterPro" id="IPR012132">
    <property type="entry name" value="GMC_OxRdtase"/>
</dbReference>
<evidence type="ECO:0000259" key="8">
    <source>
        <dbReference type="PROSITE" id="PS00624"/>
    </source>
</evidence>
<dbReference type="Gene3D" id="3.30.560.10">
    <property type="entry name" value="Glucose Oxidase, domain 3"/>
    <property type="match status" value="1"/>
</dbReference>
<name>A0A1L3FQV2_BRAJP</name>
<evidence type="ECO:0000256" key="4">
    <source>
        <dbReference type="ARBA" id="ARBA00022827"/>
    </source>
</evidence>
<dbReference type="PROSITE" id="PS00623">
    <property type="entry name" value="GMC_OXRED_1"/>
    <property type="match status" value="1"/>
</dbReference>
<sequence length="532" mass="58523">MTDTFDFVVVGAGSGGCAVAGRLSEDAATSVALLDAGGRNDNWRITTPFGLALPYSAANWAFDTVPQKGLNGRIGYQPRGKGLGGSSAINAMVYIRGHKWDYDHWASLGNAGWSYADVLPYFKRSENNSDFDGEYHGKGGPLHVNRLRSDNPIHDVFHQAAREAQFRIREDFNGEDHEGLGSYQVTQHHGERWSAARAYLQPHMDKRANLRVETQAQATKILFEAGRAVGIEYVQGKQTKQLRARREVILAGGAFQSPQLLMLSGIGDGEALAAHGIGVAHHLPGVGRNLQDHPDFVFVYASDYPHFVHSSLGRLPSLLRAIQRYRRERRGLMTTNFAECGGFLKTQADLDVPDIQLHFVIAMLDDHGRKKHKEAGFSCHVCLLRPKSRGSVWLKSADPLAAPMIDPNFLGEAEDLESMVAGFKTTRRLMETPALRALQKKDMFTSDVRTDDDIRAILRNRVDTVYHPVGTCKMGTDAMSVVDPKLKVHGIEGLRVVDASIMPTLIGGNTNAPTIMIGEKAADMIRGEMRAS</sequence>
<evidence type="ECO:0000256" key="5">
    <source>
        <dbReference type="PIRSR" id="PIRSR000137-2"/>
    </source>
</evidence>
<feature type="binding site" evidence="5">
    <location>
        <begin position="90"/>
        <end position="93"/>
    </location>
    <ligand>
        <name>FAD</name>
        <dbReference type="ChEBI" id="CHEBI:57692"/>
    </ligand>
</feature>
<dbReference type="PANTHER" id="PTHR11552:SF147">
    <property type="entry name" value="CHOLINE DEHYDROGENASE, MITOCHONDRIAL"/>
    <property type="match status" value="1"/>
</dbReference>
<evidence type="ECO:0000256" key="6">
    <source>
        <dbReference type="RuleBase" id="RU003968"/>
    </source>
</evidence>
<dbReference type="Pfam" id="PF00732">
    <property type="entry name" value="GMC_oxred_N"/>
    <property type="match status" value="1"/>
</dbReference>
<dbReference type="AlphaFoldDB" id="A0A1L3FQV2"/>
<dbReference type="InterPro" id="IPR036188">
    <property type="entry name" value="FAD/NAD-bd_sf"/>
</dbReference>
<dbReference type="Pfam" id="PF05199">
    <property type="entry name" value="GMC_oxred_C"/>
    <property type="match status" value="1"/>
</dbReference>
<evidence type="ECO:0000259" key="7">
    <source>
        <dbReference type="PROSITE" id="PS00623"/>
    </source>
</evidence>
<comment type="cofactor">
    <cofactor evidence="1 5">
        <name>FAD</name>
        <dbReference type="ChEBI" id="CHEBI:57692"/>
    </cofactor>
</comment>
<dbReference type="EMBL" id="CP017637">
    <property type="protein sequence ID" value="APG15679.1"/>
    <property type="molecule type" value="Genomic_DNA"/>
</dbReference>
<keyword evidence="4 5" id="KW-0274">FAD</keyword>
<dbReference type="Proteomes" id="UP000181962">
    <property type="component" value="Chromosome"/>
</dbReference>
<dbReference type="PROSITE" id="PS00624">
    <property type="entry name" value="GMC_OXRED_2"/>
    <property type="match status" value="1"/>
</dbReference>
<protein>
    <submittedName>
        <fullName evidence="9">Glucose-methanol-choline oxidoreductase</fullName>
    </submittedName>
</protein>
<reference evidence="9 10" key="1">
    <citation type="submission" date="2016-11" db="EMBL/GenBank/DDBJ databases">
        <title>Complete Genome Sequence of Bradyrhizobium sp. strain J5, an isolated from soybean nodule in Hokkaido.</title>
        <authorList>
            <person name="Kanehara K."/>
        </authorList>
    </citation>
    <scope>NUCLEOTIDE SEQUENCE [LARGE SCALE GENOMIC DNA]</scope>
    <source>
        <strain evidence="9 10">J5</strain>
    </source>
</reference>
<dbReference type="SUPFAM" id="SSF51905">
    <property type="entry name" value="FAD/NAD(P)-binding domain"/>
    <property type="match status" value="1"/>
</dbReference>
<organism evidence="9 10">
    <name type="scientific">Bradyrhizobium japonicum</name>
    <dbReference type="NCBI Taxonomy" id="375"/>
    <lineage>
        <taxon>Bacteria</taxon>
        <taxon>Pseudomonadati</taxon>
        <taxon>Pseudomonadota</taxon>
        <taxon>Alphaproteobacteria</taxon>
        <taxon>Hyphomicrobiales</taxon>
        <taxon>Nitrobacteraceae</taxon>
        <taxon>Bradyrhizobium</taxon>
    </lineage>
</organism>